<protein>
    <submittedName>
        <fullName evidence="1">Uncharacterized protein</fullName>
    </submittedName>
</protein>
<evidence type="ECO:0000313" key="1">
    <source>
        <dbReference type="EMBL" id="KXS13029.1"/>
    </source>
</evidence>
<name>A0A139A8K0_GONPJ</name>
<sequence length="163" mass="19041">MRSHRFQNVGKNVKMVLTSEGYRQYGADLTTRRDDIWHFLNLHTPQTRSANSGIEDLSTTAYSQTNNGDRIPALTEKFNFLPWPRVAEYNRASYSQPLPSHILAFEFGLILDAELVTKWSHRGLDLSAMFHDWWKHVVMHRGNYHLHMTHPIRSARIKLFFGC</sequence>
<proteinExistence type="predicted"/>
<organism evidence="1 2">
    <name type="scientific">Gonapodya prolifera (strain JEL478)</name>
    <name type="common">Monoblepharis prolifera</name>
    <dbReference type="NCBI Taxonomy" id="1344416"/>
    <lineage>
        <taxon>Eukaryota</taxon>
        <taxon>Fungi</taxon>
        <taxon>Fungi incertae sedis</taxon>
        <taxon>Chytridiomycota</taxon>
        <taxon>Chytridiomycota incertae sedis</taxon>
        <taxon>Monoblepharidomycetes</taxon>
        <taxon>Monoblepharidales</taxon>
        <taxon>Gonapodyaceae</taxon>
        <taxon>Gonapodya</taxon>
    </lineage>
</organism>
<keyword evidence="2" id="KW-1185">Reference proteome</keyword>
<gene>
    <name evidence="1" type="ORF">M427DRAFT_156895</name>
</gene>
<evidence type="ECO:0000313" key="2">
    <source>
        <dbReference type="Proteomes" id="UP000070544"/>
    </source>
</evidence>
<reference evidence="1 2" key="1">
    <citation type="journal article" date="2015" name="Genome Biol. Evol.">
        <title>Phylogenomic analyses indicate that early fungi evolved digesting cell walls of algal ancestors of land plants.</title>
        <authorList>
            <person name="Chang Y."/>
            <person name="Wang S."/>
            <person name="Sekimoto S."/>
            <person name="Aerts A.L."/>
            <person name="Choi C."/>
            <person name="Clum A."/>
            <person name="LaButti K.M."/>
            <person name="Lindquist E.A."/>
            <person name="Yee Ngan C."/>
            <person name="Ohm R.A."/>
            <person name="Salamov A.A."/>
            <person name="Grigoriev I.V."/>
            <person name="Spatafora J.W."/>
            <person name="Berbee M.L."/>
        </authorList>
    </citation>
    <scope>NUCLEOTIDE SEQUENCE [LARGE SCALE GENOMIC DNA]</scope>
    <source>
        <strain evidence="1 2">JEL478</strain>
    </source>
</reference>
<dbReference type="Proteomes" id="UP000070544">
    <property type="component" value="Unassembled WGS sequence"/>
</dbReference>
<dbReference type="EMBL" id="KQ965782">
    <property type="protein sequence ID" value="KXS13029.1"/>
    <property type="molecule type" value="Genomic_DNA"/>
</dbReference>
<dbReference type="AlphaFoldDB" id="A0A139A8K0"/>
<accession>A0A139A8K0</accession>